<keyword evidence="2 7" id="KW-0813">Transport</keyword>
<feature type="transmembrane region" description="Helical" evidence="7">
    <location>
        <begin position="93"/>
        <end position="114"/>
    </location>
</feature>
<evidence type="ECO:0000256" key="5">
    <source>
        <dbReference type="ARBA" id="ARBA00022989"/>
    </source>
</evidence>
<dbReference type="SUPFAM" id="SSF161098">
    <property type="entry name" value="MetI-like"/>
    <property type="match status" value="1"/>
</dbReference>
<comment type="subcellular location">
    <subcellularLocation>
        <location evidence="1 7">Cell membrane</location>
        <topology evidence="1 7">Multi-pass membrane protein</topology>
    </subcellularLocation>
</comment>
<dbReference type="InterPro" id="IPR000515">
    <property type="entry name" value="MetI-like"/>
</dbReference>
<reference evidence="9" key="1">
    <citation type="submission" date="2021-06" db="EMBL/GenBank/DDBJ databases">
        <title>New haloarchaea isolates fom saline soil.</title>
        <authorList>
            <person name="Duran-Viseras A."/>
            <person name="Sanchez-Porro C.S."/>
            <person name="Ventosa A."/>
        </authorList>
    </citation>
    <scope>NUCLEOTIDE SEQUENCE</scope>
    <source>
        <strain evidence="9">JCM 18369</strain>
    </source>
</reference>
<dbReference type="AlphaFoldDB" id="A0AA41GB41"/>
<accession>A0AA41GB41</accession>
<dbReference type="PANTHER" id="PTHR30193:SF42">
    <property type="entry name" value="ABC TRANSPORTER PERMEASE PROTEIN"/>
    <property type="match status" value="1"/>
</dbReference>
<dbReference type="PROSITE" id="PS50928">
    <property type="entry name" value="ABC_TM1"/>
    <property type="match status" value="1"/>
</dbReference>
<protein>
    <submittedName>
        <fullName evidence="9">Sugar ABC transporter permease</fullName>
    </submittedName>
</protein>
<dbReference type="CDD" id="cd06261">
    <property type="entry name" value="TM_PBP2"/>
    <property type="match status" value="1"/>
</dbReference>
<feature type="transmembrane region" description="Helical" evidence="7">
    <location>
        <begin position="126"/>
        <end position="146"/>
    </location>
</feature>
<dbReference type="PANTHER" id="PTHR30193">
    <property type="entry name" value="ABC TRANSPORTER PERMEASE PROTEIN"/>
    <property type="match status" value="1"/>
</dbReference>
<evidence type="ECO:0000256" key="1">
    <source>
        <dbReference type="ARBA" id="ARBA00004651"/>
    </source>
</evidence>
<dbReference type="Pfam" id="PF00528">
    <property type="entry name" value="BPD_transp_1"/>
    <property type="match status" value="1"/>
</dbReference>
<dbReference type="RefSeq" id="WP_162414574.1">
    <property type="nucleotide sequence ID" value="NZ_JAHQXE010000006.1"/>
</dbReference>
<feature type="transmembrane region" description="Helical" evidence="7">
    <location>
        <begin position="220"/>
        <end position="245"/>
    </location>
</feature>
<feature type="transmembrane region" description="Helical" evidence="7">
    <location>
        <begin position="281"/>
        <end position="305"/>
    </location>
</feature>
<dbReference type="Proteomes" id="UP001166304">
    <property type="component" value="Unassembled WGS sequence"/>
</dbReference>
<feature type="transmembrane region" description="Helical" evidence="7">
    <location>
        <begin position="33"/>
        <end position="54"/>
    </location>
</feature>
<dbReference type="EMBL" id="JAHQXE010000006">
    <property type="protein sequence ID" value="MBV0903517.1"/>
    <property type="molecule type" value="Genomic_DNA"/>
</dbReference>
<comment type="caution">
    <text evidence="9">The sequence shown here is derived from an EMBL/GenBank/DDBJ whole genome shotgun (WGS) entry which is preliminary data.</text>
</comment>
<proteinExistence type="inferred from homology"/>
<keyword evidence="4 7" id="KW-0812">Transmembrane</keyword>
<sequence>MSTETENTGEALDSSQSQLRRLIGADAIKSMPFWLLPAFLVGLFIYGAVLWNFVISLTDLQGFGTPSFSQLDFDMYGRAFSDPQFLFAGQNTIVLLVVFTIVCLVLGLGLAILLDQDIRRRGHLRTIYLLPFSLAFIVTGQVWLWMYNYNYGVVNTFTRALGLGQYQIIGNSQIILGAIITALAWQFVGYTMVVYLAGLRTIPDDQFEAARVAGVKDYRIYWKVIIPQLKASAASAGVILMVFALKTFDFLFAMFGQYRPQKGADILATMMVREAFQKLEWAYGASIAVILFLMALGIISPYIYYQYKVNEI</sequence>
<feature type="domain" description="ABC transmembrane type-1" evidence="8">
    <location>
        <begin position="89"/>
        <end position="304"/>
    </location>
</feature>
<dbReference type="GO" id="GO:0005886">
    <property type="term" value="C:plasma membrane"/>
    <property type="evidence" value="ECO:0007669"/>
    <property type="project" value="UniProtKB-SubCell"/>
</dbReference>
<keyword evidence="10" id="KW-1185">Reference proteome</keyword>
<keyword evidence="5 7" id="KW-1133">Transmembrane helix</keyword>
<evidence type="ECO:0000256" key="2">
    <source>
        <dbReference type="ARBA" id="ARBA00022448"/>
    </source>
</evidence>
<feature type="transmembrane region" description="Helical" evidence="7">
    <location>
        <begin position="174"/>
        <end position="199"/>
    </location>
</feature>
<evidence type="ECO:0000313" key="9">
    <source>
        <dbReference type="EMBL" id="MBV0903517.1"/>
    </source>
</evidence>
<evidence type="ECO:0000256" key="6">
    <source>
        <dbReference type="ARBA" id="ARBA00023136"/>
    </source>
</evidence>
<evidence type="ECO:0000256" key="7">
    <source>
        <dbReference type="RuleBase" id="RU363032"/>
    </source>
</evidence>
<gene>
    <name evidence="9" type="ORF">KTS37_17175</name>
</gene>
<keyword evidence="6 7" id="KW-0472">Membrane</keyword>
<dbReference type="GO" id="GO:0055085">
    <property type="term" value="P:transmembrane transport"/>
    <property type="evidence" value="ECO:0007669"/>
    <property type="project" value="InterPro"/>
</dbReference>
<keyword evidence="3" id="KW-1003">Cell membrane</keyword>
<comment type="similarity">
    <text evidence="7">Belongs to the binding-protein-dependent transport system permease family.</text>
</comment>
<dbReference type="Gene3D" id="1.10.3720.10">
    <property type="entry name" value="MetI-like"/>
    <property type="match status" value="1"/>
</dbReference>
<dbReference type="InterPro" id="IPR035906">
    <property type="entry name" value="MetI-like_sf"/>
</dbReference>
<name>A0AA41GB41_9EURY</name>
<organism evidence="9 10">
    <name type="scientific">Haloarcula salina</name>
    <dbReference type="NCBI Taxonomy" id="1429914"/>
    <lineage>
        <taxon>Archaea</taxon>
        <taxon>Methanobacteriati</taxon>
        <taxon>Methanobacteriota</taxon>
        <taxon>Stenosarchaea group</taxon>
        <taxon>Halobacteria</taxon>
        <taxon>Halobacteriales</taxon>
        <taxon>Haloarculaceae</taxon>
        <taxon>Haloarcula</taxon>
    </lineage>
</organism>
<dbReference type="InterPro" id="IPR051393">
    <property type="entry name" value="ABC_transporter_permease"/>
</dbReference>
<evidence type="ECO:0000256" key="3">
    <source>
        <dbReference type="ARBA" id="ARBA00022475"/>
    </source>
</evidence>
<evidence type="ECO:0000259" key="8">
    <source>
        <dbReference type="PROSITE" id="PS50928"/>
    </source>
</evidence>
<evidence type="ECO:0000256" key="4">
    <source>
        <dbReference type="ARBA" id="ARBA00022692"/>
    </source>
</evidence>
<evidence type="ECO:0000313" key="10">
    <source>
        <dbReference type="Proteomes" id="UP001166304"/>
    </source>
</evidence>